<comment type="caution">
    <text evidence="5">The sequence shown here is derived from an EMBL/GenBank/DDBJ whole genome shotgun (WGS) entry which is preliminary data.</text>
</comment>
<sequence length="361" mass="41015">MSVDIWTEAVKPMLAKAVPDIPEGLAYEPKWDGFRCIVQRDGDRITLWSRGSKDLTVYFPELVDSLARALPPRCVVDGEIVVIRDGRLEFERLQERIHPAESRIRKLSAEIPADFIAFDLIGLGEESLLDEPATRRRERLVESVDTTVERVHLTPQTLDLDTARRWFTEFEGAGLDGVIGKALDLTYQPDKRAMVKIKHKRTADVVVVGYRLHKNSTASEPLLGSLQLGLFNDEGVLQFVGVASSFPTKRRGELVAELAKLEVTPDHDDWDEHPWSAAAQEWDRRPGAISRWSASQGRSEQAGHLIWPMPVIEISYDYFEGTRLRHNGQFVRWRPDRDPQSCTYDQIEVPQEIPVTDVLTL</sequence>
<dbReference type="AlphaFoldDB" id="A0A9D1H020"/>
<evidence type="ECO:0000313" key="5">
    <source>
        <dbReference type="EMBL" id="HIT76644.1"/>
    </source>
</evidence>
<evidence type="ECO:0000256" key="3">
    <source>
        <dbReference type="ARBA" id="ARBA00034003"/>
    </source>
</evidence>
<dbReference type="InterPro" id="IPR016059">
    <property type="entry name" value="DNA_ligase_ATP-dep_CS"/>
</dbReference>
<dbReference type="GO" id="GO:0003910">
    <property type="term" value="F:DNA ligase (ATP) activity"/>
    <property type="evidence" value="ECO:0007669"/>
    <property type="project" value="UniProtKB-EC"/>
</dbReference>
<dbReference type="GO" id="GO:0006281">
    <property type="term" value="P:DNA repair"/>
    <property type="evidence" value="ECO:0007669"/>
    <property type="project" value="InterPro"/>
</dbReference>
<evidence type="ECO:0000313" key="6">
    <source>
        <dbReference type="Proteomes" id="UP000886842"/>
    </source>
</evidence>
<dbReference type="Proteomes" id="UP000886842">
    <property type="component" value="Unassembled WGS sequence"/>
</dbReference>
<gene>
    <name evidence="5" type="ORF">IAA98_13765</name>
</gene>
<organism evidence="5 6">
    <name type="scientific">Candidatus Avipropionibacterium avicola</name>
    <dbReference type="NCBI Taxonomy" id="2840701"/>
    <lineage>
        <taxon>Bacteria</taxon>
        <taxon>Bacillati</taxon>
        <taxon>Actinomycetota</taxon>
        <taxon>Actinomycetes</taxon>
        <taxon>Propionibacteriales</taxon>
        <taxon>Propionibacteriaceae</taxon>
        <taxon>Propionibacteriaceae incertae sedis</taxon>
        <taxon>Candidatus Avipropionibacterium</taxon>
    </lineage>
</organism>
<proteinExistence type="inferred from homology"/>
<reference evidence="5" key="1">
    <citation type="submission" date="2020-10" db="EMBL/GenBank/DDBJ databases">
        <authorList>
            <person name="Gilroy R."/>
        </authorList>
    </citation>
    <scope>NUCLEOTIDE SEQUENCE</scope>
    <source>
        <strain evidence="5">ChiGjej1B1-24693</strain>
    </source>
</reference>
<dbReference type="Gene3D" id="2.40.50.140">
    <property type="entry name" value="Nucleic acid-binding proteins"/>
    <property type="match status" value="1"/>
</dbReference>
<dbReference type="Gene3D" id="3.30.470.30">
    <property type="entry name" value="DNA ligase/mRNA capping enzyme"/>
    <property type="match status" value="1"/>
</dbReference>
<dbReference type="GO" id="GO:0005524">
    <property type="term" value="F:ATP binding"/>
    <property type="evidence" value="ECO:0007669"/>
    <property type="project" value="InterPro"/>
</dbReference>
<keyword evidence="2 5" id="KW-0436">Ligase</keyword>
<dbReference type="PANTHER" id="PTHR45674:SF4">
    <property type="entry name" value="DNA LIGASE 1"/>
    <property type="match status" value="1"/>
</dbReference>
<dbReference type="InterPro" id="IPR012310">
    <property type="entry name" value="DNA_ligase_ATP-dep_cent"/>
</dbReference>
<dbReference type="SUPFAM" id="SSF50249">
    <property type="entry name" value="Nucleic acid-binding proteins"/>
    <property type="match status" value="1"/>
</dbReference>
<feature type="domain" description="ATP-dependent DNA ligase family profile" evidence="4">
    <location>
        <begin position="115"/>
        <end position="201"/>
    </location>
</feature>
<evidence type="ECO:0000256" key="2">
    <source>
        <dbReference type="ARBA" id="ARBA00022598"/>
    </source>
</evidence>
<comment type="catalytic activity">
    <reaction evidence="3">
        <text>ATP + (deoxyribonucleotide)n-3'-hydroxyl + 5'-phospho-(deoxyribonucleotide)m = (deoxyribonucleotide)n+m + AMP + diphosphate.</text>
        <dbReference type="EC" id="6.5.1.1"/>
    </reaction>
</comment>
<comment type="similarity">
    <text evidence="1">Belongs to the ATP-dependent DNA ligase family.</text>
</comment>
<evidence type="ECO:0000259" key="4">
    <source>
        <dbReference type="PROSITE" id="PS50160"/>
    </source>
</evidence>
<dbReference type="PROSITE" id="PS00697">
    <property type="entry name" value="DNA_LIGASE_A1"/>
    <property type="match status" value="1"/>
</dbReference>
<dbReference type="PANTHER" id="PTHR45674">
    <property type="entry name" value="DNA LIGASE 1/3 FAMILY MEMBER"/>
    <property type="match status" value="1"/>
</dbReference>
<dbReference type="InterPro" id="IPR012340">
    <property type="entry name" value="NA-bd_OB-fold"/>
</dbReference>
<dbReference type="CDD" id="cd07905">
    <property type="entry name" value="Adenylation_DNA_ligase_LigC"/>
    <property type="match status" value="1"/>
</dbReference>
<dbReference type="Pfam" id="PF01068">
    <property type="entry name" value="DNA_ligase_A_M"/>
    <property type="match status" value="1"/>
</dbReference>
<protein>
    <submittedName>
        <fullName evidence="5">ATP-dependent DNA ligase</fullName>
        <ecNumber evidence="5">6.5.1.1</ecNumber>
    </submittedName>
</protein>
<dbReference type="NCBIfam" id="NF006078">
    <property type="entry name" value="PRK08224.1"/>
    <property type="match status" value="1"/>
</dbReference>
<reference evidence="5" key="2">
    <citation type="journal article" date="2021" name="PeerJ">
        <title>Extensive microbial diversity within the chicken gut microbiome revealed by metagenomics and culture.</title>
        <authorList>
            <person name="Gilroy R."/>
            <person name="Ravi A."/>
            <person name="Getino M."/>
            <person name="Pursley I."/>
            <person name="Horton D.L."/>
            <person name="Alikhan N.F."/>
            <person name="Baker D."/>
            <person name="Gharbi K."/>
            <person name="Hall N."/>
            <person name="Watson M."/>
            <person name="Adriaenssens E.M."/>
            <person name="Foster-Nyarko E."/>
            <person name="Jarju S."/>
            <person name="Secka A."/>
            <person name="Antonio M."/>
            <person name="Oren A."/>
            <person name="Chaudhuri R.R."/>
            <person name="La Ragione R."/>
            <person name="Hildebrand F."/>
            <person name="Pallen M.J."/>
        </authorList>
    </citation>
    <scope>NUCLEOTIDE SEQUENCE</scope>
    <source>
        <strain evidence="5">ChiGjej1B1-24693</strain>
    </source>
</reference>
<dbReference type="InterPro" id="IPR044119">
    <property type="entry name" value="Adenylation_LigC-like"/>
</dbReference>
<dbReference type="EMBL" id="DVLP01000401">
    <property type="protein sequence ID" value="HIT76644.1"/>
    <property type="molecule type" value="Genomic_DNA"/>
</dbReference>
<accession>A0A9D1H020</accession>
<evidence type="ECO:0000256" key="1">
    <source>
        <dbReference type="ARBA" id="ARBA00007572"/>
    </source>
</evidence>
<dbReference type="EC" id="6.5.1.1" evidence="5"/>
<dbReference type="GO" id="GO:0006310">
    <property type="term" value="P:DNA recombination"/>
    <property type="evidence" value="ECO:0007669"/>
    <property type="project" value="InterPro"/>
</dbReference>
<dbReference type="PROSITE" id="PS50160">
    <property type="entry name" value="DNA_LIGASE_A3"/>
    <property type="match status" value="1"/>
</dbReference>
<dbReference type="InterPro" id="IPR050191">
    <property type="entry name" value="ATP-dep_DNA_ligase"/>
</dbReference>
<dbReference type="SUPFAM" id="SSF56091">
    <property type="entry name" value="DNA ligase/mRNA capping enzyme, catalytic domain"/>
    <property type="match status" value="1"/>
</dbReference>
<name>A0A9D1H020_9ACTN</name>